<evidence type="ECO:0000313" key="3">
    <source>
        <dbReference type="Proteomes" id="UP000078546"/>
    </source>
</evidence>
<sequence>MRQPQQCCGYFEGDEFIRKKSGSTTFKCRRVHMSIRRAGKVGAKSGRNEWTHRKDAKRGCKECCQRDNAGP</sequence>
<dbReference type="EMBL" id="FLQV01000347">
    <property type="protein sequence ID" value="SBS90675.1"/>
    <property type="molecule type" value="Genomic_DNA"/>
</dbReference>
<protein>
    <submittedName>
        <fullName evidence="1">Uncharacterized protein</fullName>
    </submittedName>
</protein>
<gene>
    <name evidence="2" type="ORF">POVCU1_018870</name>
    <name evidence="1" type="ORF">POVCU2_0020970</name>
</gene>
<organism evidence="1 4">
    <name type="scientific">Plasmodium ovale curtisi</name>
    <dbReference type="NCBI Taxonomy" id="864141"/>
    <lineage>
        <taxon>Eukaryota</taxon>
        <taxon>Sar</taxon>
        <taxon>Alveolata</taxon>
        <taxon>Apicomplexa</taxon>
        <taxon>Aconoidasida</taxon>
        <taxon>Haemosporida</taxon>
        <taxon>Plasmodiidae</taxon>
        <taxon>Plasmodium</taxon>
        <taxon>Plasmodium (Plasmodium)</taxon>
    </lineage>
</organism>
<name>A0A1A8VX74_PLAOA</name>
<proteinExistence type="predicted"/>
<dbReference type="Proteomes" id="UP000078546">
    <property type="component" value="Unassembled WGS sequence"/>
</dbReference>
<evidence type="ECO:0000313" key="2">
    <source>
        <dbReference type="EMBL" id="SBS90675.1"/>
    </source>
</evidence>
<dbReference type="EMBL" id="FLQU01000281">
    <property type="protein sequence ID" value="SBS83450.1"/>
    <property type="molecule type" value="Genomic_DNA"/>
</dbReference>
<reference evidence="1" key="1">
    <citation type="submission" date="2016-05" db="EMBL/GenBank/DDBJ databases">
        <authorList>
            <person name="Lavstsen T."/>
            <person name="Jespersen J.S."/>
        </authorList>
    </citation>
    <scope>NUCLEOTIDE SEQUENCE [LARGE SCALE GENOMIC DNA]</scope>
</reference>
<reference evidence="3 4" key="2">
    <citation type="submission" date="2016-05" db="EMBL/GenBank/DDBJ databases">
        <authorList>
            <person name="Naeem Raeece"/>
        </authorList>
    </citation>
    <scope>NUCLEOTIDE SEQUENCE [LARGE SCALE GENOMIC DNA]</scope>
</reference>
<evidence type="ECO:0000313" key="1">
    <source>
        <dbReference type="EMBL" id="SBS83450.1"/>
    </source>
</evidence>
<accession>A0A1A8VX74</accession>
<evidence type="ECO:0000313" key="4">
    <source>
        <dbReference type="Proteomes" id="UP000078560"/>
    </source>
</evidence>
<dbReference type="AlphaFoldDB" id="A0A1A8VX74"/>
<dbReference type="Proteomes" id="UP000078560">
    <property type="component" value="Unassembled WGS sequence"/>
</dbReference>